<evidence type="ECO:0000313" key="2">
    <source>
        <dbReference type="EMBL" id="MCY1007089.1"/>
    </source>
</evidence>
<dbReference type="EMBL" id="JAPNKE010000002">
    <property type="protein sequence ID" value="MCY1007089.1"/>
    <property type="molecule type" value="Genomic_DNA"/>
</dbReference>
<gene>
    <name evidence="2" type="ORF">OV079_16295</name>
</gene>
<protein>
    <submittedName>
        <fullName evidence="2">Uncharacterized protein</fullName>
    </submittedName>
</protein>
<dbReference type="AlphaFoldDB" id="A0A9X3EPM7"/>
<feature type="compositionally biased region" description="Basic residues" evidence="1">
    <location>
        <begin position="80"/>
        <end position="89"/>
    </location>
</feature>
<evidence type="ECO:0000256" key="1">
    <source>
        <dbReference type="SAM" id="MobiDB-lite"/>
    </source>
</evidence>
<comment type="caution">
    <text evidence="2">The sequence shown here is derived from an EMBL/GenBank/DDBJ whole genome shotgun (WGS) entry which is preliminary data.</text>
</comment>
<feature type="compositionally biased region" description="Low complexity" evidence="1">
    <location>
        <begin position="121"/>
        <end position="136"/>
    </location>
</feature>
<dbReference type="Proteomes" id="UP001150924">
    <property type="component" value="Unassembled WGS sequence"/>
</dbReference>
<keyword evidence="3" id="KW-1185">Reference proteome</keyword>
<accession>A0A9X3EPM7</accession>
<proteinExistence type="predicted"/>
<evidence type="ECO:0000313" key="3">
    <source>
        <dbReference type="Proteomes" id="UP001150924"/>
    </source>
</evidence>
<organism evidence="2 3">
    <name type="scientific">Nannocystis pusilla</name>
    <dbReference type="NCBI Taxonomy" id="889268"/>
    <lineage>
        <taxon>Bacteria</taxon>
        <taxon>Pseudomonadati</taxon>
        <taxon>Myxococcota</taxon>
        <taxon>Polyangia</taxon>
        <taxon>Nannocystales</taxon>
        <taxon>Nannocystaceae</taxon>
        <taxon>Nannocystis</taxon>
    </lineage>
</organism>
<feature type="region of interest" description="Disordered" evidence="1">
    <location>
        <begin position="71"/>
        <end position="179"/>
    </location>
</feature>
<feature type="compositionally biased region" description="Low complexity" evidence="1">
    <location>
        <begin position="90"/>
        <end position="100"/>
    </location>
</feature>
<reference evidence="2" key="1">
    <citation type="submission" date="2022-11" db="EMBL/GenBank/DDBJ databases">
        <title>Minimal conservation of predation-associated metabolite biosynthetic gene clusters underscores biosynthetic potential of Myxococcota including descriptions for ten novel species: Archangium lansinium sp. nov., Myxococcus landrumus sp. nov., Nannocystis bai.</title>
        <authorList>
            <person name="Ahearne A."/>
            <person name="Stevens C."/>
            <person name="Phillips K."/>
        </authorList>
    </citation>
    <scope>NUCLEOTIDE SEQUENCE</scope>
    <source>
        <strain evidence="2">Na p29</strain>
    </source>
</reference>
<name>A0A9X3EPM7_9BACT</name>
<sequence length="179" mass="18831">MGVDLLELGLLIAEARPRLLERAGLLLELLVLHPQLFLLGLQLLGLALGLLEQGGEPLLLLGAADRERDGLADPLEQRRTRGSAGRKKPSSSTATVTPSTRAGRTSTWAGKRSLVPVRRGSSAASRSSTTWPPAAARPMTPSPAAKVSGPATRESSARPIRRTQSPPSRTKKAPTSAPA</sequence>